<evidence type="ECO:0000313" key="5">
    <source>
        <dbReference type="Proteomes" id="UP001370490"/>
    </source>
</evidence>
<evidence type="ECO:0000259" key="3">
    <source>
        <dbReference type="PROSITE" id="PS51320"/>
    </source>
</evidence>
<dbReference type="InterPro" id="IPR018467">
    <property type="entry name" value="CCT_CS"/>
</dbReference>
<dbReference type="Proteomes" id="UP001370490">
    <property type="component" value="Unassembled WGS sequence"/>
</dbReference>
<evidence type="ECO:0000313" key="4">
    <source>
        <dbReference type="EMBL" id="KAK6931623.1"/>
    </source>
</evidence>
<feature type="domain" description="Tify" evidence="3">
    <location>
        <begin position="200"/>
        <end position="235"/>
    </location>
</feature>
<keyword evidence="5" id="KW-1185">Reference proteome</keyword>
<dbReference type="Pfam" id="PF06200">
    <property type="entry name" value="tify"/>
    <property type="match status" value="1"/>
</dbReference>
<name>A0AAN8ZF72_9MAGN</name>
<comment type="function">
    <text evidence="2">Repressor of jasmonate responses.</text>
</comment>
<sequence length="398" mass="41904">MERDFLGLNLKESVGLVKEESTEPCNKDSVYGKGPGLNWPFSNKVSAVHPFLSFKVSQDDRTKKLLPDSLASSAFMPIATADAFDATHKRSMDEIQKSFGHERQGSNHFSVTAYPVHNVDSHGVPHPHDMKMFPVSNQVISVPMNSPFSKPHFANSCQNLPNPATKQQLIGGLCAMSSRSVLPPVGSVAGVTETWNNFKPAGPSAQLTIFYAGAVNVYDDITPEKAQAIMFLAGQGASMASNGVKVPEPTLKLSAGDGVHITQPISTPPCSALSSPISVTSHPIAQTRSGASSNEESVPTKSIGVSAAPVIKDAPKISSSGGPVTATMVPSAVPQARKASLARFLEKRKERVMNAAPYNLNSKSSDCLATVSNCASLNASSAEGPGSLLAAKETTHVV</sequence>
<keyword evidence="2" id="KW-0539">Nucleus</keyword>
<protein>
    <recommendedName>
        <fullName evidence="2">Protein TIFY</fullName>
    </recommendedName>
    <alternativeName>
        <fullName evidence="2">Jasmonate ZIM domain-containing protein</fullName>
    </alternativeName>
</protein>
<dbReference type="GO" id="GO:0009611">
    <property type="term" value="P:response to wounding"/>
    <property type="evidence" value="ECO:0007669"/>
    <property type="project" value="UniProtKB-UniRule"/>
</dbReference>
<gene>
    <name evidence="4" type="ORF">RJ641_003416</name>
</gene>
<keyword evidence="2" id="KW-1184">Jasmonic acid signaling pathway</keyword>
<dbReference type="EMBL" id="JBAMMX010000011">
    <property type="protein sequence ID" value="KAK6931623.1"/>
    <property type="molecule type" value="Genomic_DNA"/>
</dbReference>
<dbReference type="PANTHER" id="PTHR33077">
    <property type="entry name" value="PROTEIN TIFY 4A-RELATED-RELATED"/>
    <property type="match status" value="1"/>
</dbReference>
<dbReference type="GO" id="GO:0031347">
    <property type="term" value="P:regulation of defense response"/>
    <property type="evidence" value="ECO:0007669"/>
    <property type="project" value="UniProtKB-UniRule"/>
</dbReference>
<comment type="subcellular location">
    <subcellularLocation>
        <location evidence="2">Nucleus</location>
    </subcellularLocation>
</comment>
<dbReference type="GO" id="GO:0005634">
    <property type="term" value="C:nucleus"/>
    <property type="evidence" value="ECO:0007669"/>
    <property type="project" value="UniProtKB-SubCell"/>
</dbReference>
<evidence type="ECO:0000256" key="2">
    <source>
        <dbReference type="RuleBase" id="RU369065"/>
    </source>
</evidence>
<dbReference type="AlphaFoldDB" id="A0AAN8ZF72"/>
<comment type="similarity">
    <text evidence="1 2">Belongs to the TIFY/JAZ family.</text>
</comment>
<accession>A0AAN8ZF72</accession>
<comment type="domain">
    <text evidence="2">The jas domain is required for interaction with COI1.</text>
</comment>
<dbReference type="PROSITE" id="PS51320">
    <property type="entry name" value="TIFY"/>
    <property type="match status" value="1"/>
</dbReference>
<proteinExistence type="inferred from homology"/>
<reference evidence="4 5" key="1">
    <citation type="submission" date="2023-12" db="EMBL/GenBank/DDBJ databases">
        <title>A high-quality genome assembly for Dillenia turbinata (Dilleniales).</title>
        <authorList>
            <person name="Chanderbali A."/>
        </authorList>
    </citation>
    <scope>NUCLEOTIDE SEQUENCE [LARGE SCALE GENOMIC DNA]</scope>
    <source>
        <strain evidence="4">LSX21</strain>
        <tissue evidence="4">Leaf</tissue>
    </source>
</reference>
<dbReference type="InterPro" id="IPR010399">
    <property type="entry name" value="Tify_dom"/>
</dbReference>
<dbReference type="InterPro" id="IPR040390">
    <property type="entry name" value="TIFY/JAZ"/>
</dbReference>
<dbReference type="SMART" id="SM00979">
    <property type="entry name" value="TIFY"/>
    <property type="match status" value="1"/>
</dbReference>
<evidence type="ECO:0000256" key="1">
    <source>
        <dbReference type="ARBA" id="ARBA00008614"/>
    </source>
</evidence>
<dbReference type="PANTHER" id="PTHR33077:SF90">
    <property type="entry name" value="PROTEIN TIFY 7"/>
    <property type="match status" value="1"/>
</dbReference>
<dbReference type="GO" id="GO:2000022">
    <property type="term" value="P:regulation of jasmonic acid mediated signaling pathway"/>
    <property type="evidence" value="ECO:0007669"/>
    <property type="project" value="UniProtKB-UniRule"/>
</dbReference>
<organism evidence="4 5">
    <name type="scientific">Dillenia turbinata</name>
    <dbReference type="NCBI Taxonomy" id="194707"/>
    <lineage>
        <taxon>Eukaryota</taxon>
        <taxon>Viridiplantae</taxon>
        <taxon>Streptophyta</taxon>
        <taxon>Embryophyta</taxon>
        <taxon>Tracheophyta</taxon>
        <taxon>Spermatophyta</taxon>
        <taxon>Magnoliopsida</taxon>
        <taxon>eudicotyledons</taxon>
        <taxon>Gunneridae</taxon>
        <taxon>Pentapetalae</taxon>
        <taxon>Dilleniales</taxon>
        <taxon>Dilleniaceae</taxon>
        <taxon>Dillenia</taxon>
    </lineage>
</organism>
<dbReference type="Pfam" id="PF09425">
    <property type="entry name" value="Jas_motif"/>
    <property type="match status" value="1"/>
</dbReference>
<comment type="caution">
    <text evidence="4">The sequence shown here is derived from an EMBL/GenBank/DDBJ whole genome shotgun (WGS) entry which is preliminary data.</text>
</comment>